<feature type="domain" description="Styrene monooxygenase StyA putative substrate binding" evidence="1">
    <location>
        <begin position="2"/>
        <end position="60"/>
    </location>
</feature>
<organism evidence="2 3">
    <name type="scientific">Pedobacter hartonius</name>
    <dbReference type="NCBI Taxonomy" id="425514"/>
    <lineage>
        <taxon>Bacteria</taxon>
        <taxon>Pseudomonadati</taxon>
        <taxon>Bacteroidota</taxon>
        <taxon>Sphingobacteriia</taxon>
        <taxon>Sphingobacteriales</taxon>
        <taxon>Sphingobacteriaceae</taxon>
        <taxon>Pedobacter</taxon>
    </lineage>
</organism>
<dbReference type="Pfam" id="PF17885">
    <property type="entry name" value="Smoa_sbd"/>
    <property type="match status" value="1"/>
</dbReference>
<name>A0A1H3XLI6_9SPHI</name>
<evidence type="ECO:0000313" key="3">
    <source>
        <dbReference type="Proteomes" id="UP000198850"/>
    </source>
</evidence>
<dbReference type="AlphaFoldDB" id="A0A1H3XLI6"/>
<gene>
    <name evidence="2" type="ORF">SAMN05443550_101636</name>
</gene>
<dbReference type="Gene3D" id="3.50.50.60">
    <property type="entry name" value="FAD/NAD(P)-binding domain"/>
    <property type="match status" value="1"/>
</dbReference>
<sequence>MGAGEIITAPFYHKDGVQCAFFLIEIVPGSIIDVFDEATSGAEILQKGKEIIKNLVPWRFDVFENAELADNNFLRGSLTAVVRKPVLQLGASAILEMGDTVILNDPIVGQGGNNAIKMADAYARSILEHGTAAFDAHWMDKTFEAFWDYSKYVNHFSDIFLLPPAPHVAEILGEAS</sequence>
<dbReference type="STRING" id="425514.SAMN05443550_101636"/>
<evidence type="ECO:0000259" key="1">
    <source>
        <dbReference type="Pfam" id="PF17885"/>
    </source>
</evidence>
<accession>A0A1H3XLI6</accession>
<proteinExistence type="predicted"/>
<evidence type="ECO:0000313" key="2">
    <source>
        <dbReference type="EMBL" id="SDZ99484.1"/>
    </source>
</evidence>
<dbReference type="InterPro" id="IPR036188">
    <property type="entry name" value="FAD/NAD-bd_sf"/>
</dbReference>
<dbReference type="EMBL" id="FNRA01000001">
    <property type="protein sequence ID" value="SDZ99484.1"/>
    <property type="molecule type" value="Genomic_DNA"/>
</dbReference>
<reference evidence="2 3" key="1">
    <citation type="submission" date="2016-10" db="EMBL/GenBank/DDBJ databases">
        <authorList>
            <person name="de Groot N.N."/>
        </authorList>
    </citation>
    <scope>NUCLEOTIDE SEQUENCE [LARGE SCALE GENOMIC DNA]</scope>
    <source>
        <strain evidence="2 3">DSM 19033</strain>
    </source>
</reference>
<dbReference type="InterPro" id="IPR041654">
    <property type="entry name" value="StyA_sbd"/>
</dbReference>
<keyword evidence="3" id="KW-1185">Reference proteome</keyword>
<protein>
    <recommendedName>
        <fullName evidence="1">Styrene monooxygenase StyA putative substrate binding domain-containing protein</fullName>
    </recommendedName>
</protein>
<dbReference type="Proteomes" id="UP000198850">
    <property type="component" value="Unassembled WGS sequence"/>
</dbReference>